<name>A0ABM7JS06_MYCNT</name>
<dbReference type="Proteomes" id="UP000465812">
    <property type="component" value="Chromosome"/>
</dbReference>
<keyword evidence="1" id="KW-0560">Oxidoreductase</keyword>
<dbReference type="Gene3D" id="3.20.20.30">
    <property type="entry name" value="Luciferase-like domain"/>
    <property type="match status" value="1"/>
</dbReference>
<sequence>MGGTTARSSAEFSTCASFLTYRYMPRDFLASQVKQLQDSGAVDYVYLSDQMLSWWPPSLWNAKNAPAAAMLPDSDSFTDPFALSGYIAAHAPGLGIMLSTDAVRYGPGELMRSALTLADLTEGRFTLLLGAGEVKQCKPFGWKRSQGLARLEDHLRLYHEMLSAEEPFDFQGNHWKFDTAWLGGAKNYQPYIWTIGGGPKLVDLTTSYANGLTTVTPGVWSSPDQTARNTGEMKEQLRVKGRDPEDFGFAPVLMVVMHTDESVIDRVLDNPLTRFITAIWGRLHMPDWRKEGFEPPFPDDWHYANRLLAHNMSAAEVDDVLGKVSREMVEKAYIIGTPETVAAELQRYIDAGVTRIMPGNVASVVLDPAEAEASMWADIELMRNLKEKNTLSTPSAQHSS</sequence>
<gene>
    <name evidence="3" type="ORF">MMAN_22510</name>
</gene>
<evidence type="ECO:0000259" key="2">
    <source>
        <dbReference type="Pfam" id="PF00296"/>
    </source>
</evidence>
<feature type="domain" description="Luciferase-like" evidence="2">
    <location>
        <begin position="69"/>
        <end position="355"/>
    </location>
</feature>
<dbReference type="PANTHER" id="PTHR43244:SF1">
    <property type="entry name" value="5,10-METHYLENETETRAHYDROMETHANOPTERIN REDUCTASE"/>
    <property type="match status" value="1"/>
</dbReference>
<evidence type="ECO:0000256" key="1">
    <source>
        <dbReference type="ARBA" id="ARBA00023002"/>
    </source>
</evidence>
<dbReference type="InterPro" id="IPR036661">
    <property type="entry name" value="Luciferase-like_sf"/>
</dbReference>
<reference evidence="3 4" key="1">
    <citation type="journal article" date="2019" name="Emerg. Microbes Infect.">
        <title>Comprehensive subspecies identification of 175 nontuberculous mycobacteria species based on 7547 genomic profiles.</title>
        <authorList>
            <person name="Matsumoto Y."/>
            <person name="Kinjo T."/>
            <person name="Motooka D."/>
            <person name="Nabeya D."/>
            <person name="Jung N."/>
            <person name="Uechi K."/>
            <person name="Horii T."/>
            <person name="Iida T."/>
            <person name="Fujita J."/>
            <person name="Nakamura S."/>
        </authorList>
    </citation>
    <scope>NUCLEOTIDE SEQUENCE [LARGE SCALE GENOMIC DNA]</scope>
    <source>
        <strain evidence="3 4">JCM 18113</strain>
    </source>
</reference>
<dbReference type="EMBL" id="AP022590">
    <property type="protein sequence ID" value="BBY38117.1"/>
    <property type="molecule type" value="Genomic_DNA"/>
</dbReference>
<proteinExistence type="predicted"/>
<dbReference type="RefSeq" id="WP_142275599.1">
    <property type="nucleotide sequence ID" value="NZ_AP022590.1"/>
</dbReference>
<evidence type="ECO:0000313" key="3">
    <source>
        <dbReference type="EMBL" id="BBY38117.1"/>
    </source>
</evidence>
<evidence type="ECO:0000313" key="4">
    <source>
        <dbReference type="Proteomes" id="UP000465812"/>
    </source>
</evidence>
<protein>
    <recommendedName>
        <fullName evidence="2">Luciferase-like domain-containing protein</fullName>
    </recommendedName>
</protein>
<dbReference type="Pfam" id="PF00296">
    <property type="entry name" value="Bac_luciferase"/>
    <property type="match status" value="1"/>
</dbReference>
<keyword evidence="4" id="KW-1185">Reference proteome</keyword>
<organism evidence="3 4">
    <name type="scientific">Mycobacterium mantenii</name>
    <dbReference type="NCBI Taxonomy" id="560555"/>
    <lineage>
        <taxon>Bacteria</taxon>
        <taxon>Bacillati</taxon>
        <taxon>Actinomycetota</taxon>
        <taxon>Actinomycetes</taxon>
        <taxon>Mycobacteriales</taxon>
        <taxon>Mycobacteriaceae</taxon>
        <taxon>Mycobacterium</taxon>
        <taxon>Mycobacterium avium complex (MAC)</taxon>
    </lineage>
</organism>
<dbReference type="InterPro" id="IPR011251">
    <property type="entry name" value="Luciferase-like_dom"/>
</dbReference>
<dbReference type="SUPFAM" id="SSF51679">
    <property type="entry name" value="Bacterial luciferase-like"/>
    <property type="match status" value="1"/>
</dbReference>
<dbReference type="InterPro" id="IPR050564">
    <property type="entry name" value="F420-G6PD/mer"/>
</dbReference>
<dbReference type="PANTHER" id="PTHR43244">
    <property type="match status" value="1"/>
</dbReference>
<accession>A0ABM7JS06</accession>